<dbReference type="CDD" id="cd20534">
    <property type="entry name" value="CYCLIN_CCNM_CCNQ_rpt1"/>
    <property type="match status" value="1"/>
</dbReference>
<organism evidence="1 2">
    <name type="scientific">Imshaugia aleurites</name>
    <dbReference type="NCBI Taxonomy" id="172621"/>
    <lineage>
        <taxon>Eukaryota</taxon>
        <taxon>Fungi</taxon>
        <taxon>Dikarya</taxon>
        <taxon>Ascomycota</taxon>
        <taxon>Pezizomycotina</taxon>
        <taxon>Lecanoromycetes</taxon>
        <taxon>OSLEUM clade</taxon>
        <taxon>Lecanoromycetidae</taxon>
        <taxon>Lecanorales</taxon>
        <taxon>Lecanorineae</taxon>
        <taxon>Parmeliaceae</taxon>
        <taxon>Imshaugia</taxon>
    </lineage>
</organism>
<proteinExistence type="predicted"/>
<reference evidence="1" key="1">
    <citation type="submission" date="2021-03" db="EMBL/GenBank/DDBJ databases">
        <authorList>
            <person name="Tagirdzhanova G."/>
        </authorList>
    </citation>
    <scope>NUCLEOTIDE SEQUENCE</scope>
</reference>
<dbReference type="OrthoDB" id="25002at2759"/>
<dbReference type="Gene3D" id="1.10.472.10">
    <property type="entry name" value="Cyclin-like"/>
    <property type="match status" value="1"/>
</dbReference>
<accession>A0A8H3I2E5</accession>
<dbReference type="InterPro" id="IPR043198">
    <property type="entry name" value="Cyclin/Ssn8"/>
</dbReference>
<evidence type="ECO:0000313" key="2">
    <source>
        <dbReference type="Proteomes" id="UP000664534"/>
    </source>
</evidence>
<keyword evidence="2" id="KW-1185">Reference proteome</keyword>
<dbReference type="Proteomes" id="UP000664534">
    <property type="component" value="Unassembled WGS sequence"/>
</dbReference>
<dbReference type="InterPro" id="IPR048055">
    <property type="entry name" value="Cyclin-Q_first_cyclin_box"/>
</dbReference>
<dbReference type="GO" id="GO:0016538">
    <property type="term" value="F:cyclin-dependent protein serine/threonine kinase regulator activity"/>
    <property type="evidence" value="ECO:0007669"/>
    <property type="project" value="InterPro"/>
</dbReference>
<gene>
    <name evidence="1" type="ORF">IMSHALPRED_000320</name>
</gene>
<comment type="caution">
    <text evidence="1">The sequence shown here is derived from an EMBL/GenBank/DDBJ whole genome shotgun (WGS) entry which is preliminary data.</text>
</comment>
<protein>
    <submittedName>
        <fullName evidence="1">Uncharacterized protein</fullName>
    </submittedName>
</protein>
<sequence>MPIPKDSTSFTDTMADILRLPDETLAMSYVYLNRYERFQSSSISSDPLDSPDLPKTLALACLSLASKSTESPRRMREILFPAHRLLHSHNGASSDPINQPLVVPSTMYDSLRATLVQAELTLLRILGFELRIPLPLDFLPRYLERAMEDVAGASENYDAWGNEEKEEYGVVKDVMDTSIGRSCRSKAISACKNYQLANLFPARAVALGCLNVTMEERGLRTANARKEWVDDIGSRKVDNEDFEEVVEILKRV</sequence>
<dbReference type="EMBL" id="CAJPDT010000010">
    <property type="protein sequence ID" value="CAF9912457.1"/>
    <property type="molecule type" value="Genomic_DNA"/>
</dbReference>
<dbReference type="InterPro" id="IPR036915">
    <property type="entry name" value="Cyclin-like_sf"/>
</dbReference>
<name>A0A8H3I2E5_9LECA</name>
<dbReference type="PANTHER" id="PTHR10026">
    <property type="entry name" value="CYCLIN"/>
    <property type="match status" value="1"/>
</dbReference>
<dbReference type="GO" id="GO:0006357">
    <property type="term" value="P:regulation of transcription by RNA polymerase II"/>
    <property type="evidence" value="ECO:0007669"/>
    <property type="project" value="InterPro"/>
</dbReference>
<dbReference type="SUPFAM" id="SSF47954">
    <property type="entry name" value="Cyclin-like"/>
    <property type="match status" value="1"/>
</dbReference>
<dbReference type="AlphaFoldDB" id="A0A8H3I2E5"/>
<evidence type="ECO:0000313" key="1">
    <source>
        <dbReference type="EMBL" id="CAF9912457.1"/>
    </source>
</evidence>